<dbReference type="PROSITE" id="PS51340">
    <property type="entry name" value="MOSC"/>
    <property type="match status" value="1"/>
</dbReference>
<dbReference type="OrthoDB" id="581532at2"/>
<keyword evidence="4" id="KW-1185">Reference proteome</keyword>
<dbReference type="GO" id="GO:0030151">
    <property type="term" value="F:molybdenum ion binding"/>
    <property type="evidence" value="ECO:0007669"/>
    <property type="project" value="InterPro"/>
</dbReference>
<evidence type="ECO:0000313" key="4">
    <source>
        <dbReference type="Proteomes" id="UP000078558"/>
    </source>
</evidence>
<dbReference type="Proteomes" id="UP000078558">
    <property type="component" value="Chromosome I"/>
</dbReference>
<dbReference type="Pfam" id="PF03473">
    <property type="entry name" value="MOSC"/>
    <property type="match status" value="1"/>
</dbReference>
<dbReference type="RefSeq" id="WP_067755987.1">
    <property type="nucleotide sequence ID" value="NZ_LT907988.1"/>
</dbReference>
<dbReference type="Gene3D" id="2.40.33.20">
    <property type="entry name" value="PK beta-barrel domain-like"/>
    <property type="match status" value="1"/>
</dbReference>
<evidence type="ECO:0000259" key="1">
    <source>
        <dbReference type="PROSITE" id="PS51340"/>
    </source>
</evidence>
<dbReference type="InterPro" id="IPR005303">
    <property type="entry name" value="MOCOS_middle"/>
</dbReference>
<dbReference type="KEGG" id="odi:ODI_R0338"/>
<evidence type="ECO:0000313" key="2">
    <source>
        <dbReference type="EMBL" id="SBT26363.1"/>
    </source>
</evidence>
<accession>A0A1C3K4D4</accession>
<dbReference type="GO" id="GO:0030170">
    <property type="term" value="F:pyridoxal phosphate binding"/>
    <property type="evidence" value="ECO:0007669"/>
    <property type="project" value="InterPro"/>
</dbReference>
<name>A0A1C3K4D4_9BURK</name>
<dbReference type="EMBL" id="FLRC01000033">
    <property type="protein sequence ID" value="SBT26363.1"/>
    <property type="molecule type" value="Genomic_DNA"/>
</dbReference>
<dbReference type="GO" id="GO:0003824">
    <property type="term" value="F:catalytic activity"/>
    <property type="evidence" value="ECO:0007669"/>
    <property type="project" value="InterPro"/>
</dbReference>
<dbReference type="SUPFAM" id="SSF50800">
    <property type="entry name" value="PK beta-barrel domain-like"/>
    <property type="match status" value="1"/>
</dbReference>
<evidence type="ECO:0000313" key="3">
    <source>
        <dbReference type="EMBL" id="SOE46520.1"/>
    </source>
</evidence>
<protein>
    <submittedName>
        <fullName evidence="2">Flavodoxin reductases (Ferredoxin-NADPH reductases) family 1</fullName>
    </submittedName>
</protein>
<dbReference type="InterPro" id="IPR011037">
    <property type="entry name" value="Pyrv_Knase-like_insert_dom_sf"/>
</dbReference>
<feature type="domain" description="MOSC" evidence="1">
    <location>
        <begin position="107"/>
        <end position="258"/>
    </location>
</feature>
<sequence>MGSVHSLFRFPVKGLSGESLDRVDLIAGKGIPADRRYAITNGSWTFDAATFTPRPKTDYLVLLKHEALAALSTRYLDDSETLVVKDPQGTVTHYRLSDPADRAKCAQRIADHLADAELDGPPAIVSAEGIRYTDVSVNSEALMNAVSFINLASVRDLSRAMGVAVNPLRFRSNIYFDNGEPWSEMDWMDKDVQVGDTTLRIVRQTKRCPAVNVDPVTAERDLAIPAALSRHFGHVLCGVYGEVRKGGEVRVEDRVTLQG</sequence>
<reference evidence="3 4" key="2">
    <citation type="submission" date="2017-08" db="EMBL/GenBank/DDBJ databases">
        <authorList>
            <person name="de Groot N.N."/>
        </authorList>
    </citation>
    <scope>NUCLEOTIDE SEQUENCE [LARGE SCALE GENOMIC DNA]</scope>
    <source>
        <strain evidence="3">Orrdi1</strain>
    </source>
</reference>
<reference evidence="2 4" key="1">
    <citation type="submission" date="2016-06" db="EMBL/GenBank/DDBJ databases">
        <authorList>
            <person name="Kjaerup R.B."/>
            <person name="Dalgaard T.S."/>
            <person name="Juul-Madsen H.R."/>
        </authorList>
    </citation>
    <scope>NUCLEOTIDE SEQUENCE [LARGE SCALE GENOMIC DNA]</scope>
    <source>
        <strain evidence="2">Orrdi1</strain>
    </source>
</reference>
<dbReference type="Pfam" id="PF03476">
    <property type="entry name" value="MOSC_N"/>
    <property type="match status" value="1"/>
</dbReference>
<dbReference type="EMBL" id="LT907988">
    <property type="protein sequence ID" value="SOE46520.1"/>
    <property type="molecule type" value="Genomic_DNA"/>
</dbReference>
<gene>
    <name evidence="2" type="ORF">ODI_04136</name>
    <name evidence="3" type="ORF">ODI_R0338</name>
</gene>
<dbReference type="InterPro" id="IPR005302">
    <property type="entry name" value="MoCF_Sase_C"/>
</dbReference>
<organism evidence="2 4">
    <name type="scientific">Orrella dioscoreae</name>
    <dbReference type="NCBI Taxonomy" id="1851544"/>
    <lineage>
        <taxon>Bacteria</taxon>
        <taxon>Pseudomonadati</taxon>
        <taxon>Pseudomonadota</taxon>
        <taxon>Betaproteobacteria</taxon>
        <taxon>Burkholderiales</taxon>
        <taxon>Alcaligenaceae</taxon>
        <taxon>Orrella</taxon>
    </lineage>
</organism>
<dbReference type="AlphaFoldDB" id="A0A1C3K4D4"/>
<proteinExistence type="predicted"/>
<dbReference type="STRING" id="1851544.ODI_04136"/>